<dbReference type="PANTHER" id="PTHR31080:SF68">
    <property type="entry name" value="PLANT INVERTASE_PECTIN METHYLESTERASE INHIBITOR SUPERFAMILY PROTEIN"/>
    <property type="match status" value="1"/>
</dbReference>
<dbReference type="Proteomes" id="UP001497480">
    <property type="component" value="Unassembled WGS sequence"/>
</dbReference>
<evidence type="ECO:0000313" key="6">
    <source>
        <dbReference type="Proteomes" id="UP001497480"/>
    </source>
</evidence>
<keyword evidence="1 3" id="KW-0732">Signal</keyword>
<dbReference type="NCBIfam" id="TIGR01614">
    <property type="entry name" value="PME_inhib"/>
    <property type="match status" value="1"/>
</dbReference>
<dbReference type="Gene3D" id="1.20.140.40">
    <property type="entry name" value="Invertase/pectin methylesterase inhibitor family protein"/>
    <property type="match status" value="1"/>
</dbReference>
<dbReference type="CDD" id="cd15800">
    <property type="entry name" value="PMEI-like_2"/>
    <property type="match status" value="1"/>
</dbReference>
<proteinExistence type="inferred from homology"/>
<feature type="chain" id="PRO_5043572924" description="Pectinesterase inhibitor domain-containing protein" evidence="3">
    <location>
        <begin position="23"/>
        <end position="220"/>
    </location>
</feature>
<dbReference type="InterPro" id="IPR035513">
    <property type="entry name" value="Invertase/methylesterase_inhib"/>
</dbReference>
<name>A0AAV1WPZ1_LUPLU</name>
<dbReference type="InterPro" id="IPR006501">
    <property type="entry name" value="Pectinesterase_inhib_dom"/>
</dbReference>
<evidence type="ECO:0000313" key="5">
    <source>
        <dbReference type="EMBL" id="CAL0311152.1"/>
    </source>
</evidence>
<dbReference type="AlphaFoldDB" id="A0AAV1WPZ1"/>
<evidence type="ECO:0000256" key="1">
    <source>
        <dbReference type="ARBA" id="ARBA00022729"/>
    </source>
</evidence>
<evidence type="ECO:0000259" key="4">
    <source>
        <dbReference type="SMART" id="SM00856"/>
    </source>
</evidence>
<comment type="caution">
    <text evidence="5">The sequence shown here is derived from an EMBL/GenBank/DDBJ whole genome shotgun (WGS) entry which is preliminary data.</text>
</comment>
<dbReference type="PANTHER" id="PTHR31080">
    <property type="entry name" value="PECTINESTERASE INHIBITOR-LIKE"/>
    <property type="match status" value="1"/>
</dbReference>
<evidence type="ECO:0000256" key="2">
    <source>
        <dbReference type="ARBA" id="ARBA00038471"/>
    </source>
</evidence>
<organism evidence="5 6">
    <name type="scientific">Lupinus luteus</name>
    <name type="common">European yellow lupine</name>
    <dbReference type="NCBI Taxonomy" id="3873"/>
    <lineage>
        <taxon>Eukaryota</taxon>
        <taxon>Viridiplantae</taxon>
        <taxon>Streptophyta</taxon>
        <taxon>Embryophyta</taxon>
        <taxon>Tracheophyta</taxon>
        <taxon>Spermatophyta</taxon>
        <taxon>Magnoliopsida</taxon>
        <taxon>eudicotyledons</taxon>
        <taxon>Gunneridae</taxon>
        <taxon>Pentapetalae</taxon>
        <taxon>rosids</taxon>
        <taxon>fabids</taxon>
        <taxon>Fabales</taxon>
        <taxon>Fabaceae</taxon>
        <taxon>Papilionoideae</taxon>
        <taxon>50 kb inversion clade</taxon>
        <taxon>genistoids sensu lato</taxon>
        <taxon>core genistoids</taxon>
        <taxon>Genisteae</taxon>
        <taxon>Lupinus</taxon>
    </lineage>
</organism>
<dbReference type="SMART" id="SM00856">
    <property type="entry name" value="PMEI"/>
    <property type="match status" value="1"/>
</dbReference>
<comment type="similarity">
    <text evidence="2">Belongs to the PMEI family.</text>
</comment>
<gene>
    <name evidence="5" type="ORF">LLUT_LOCUS12212</name>
</gene>
<sequence length="220" mass="23716">MDYTKTLLLIVSISSLLLSINAVPTTRSVIPSYGASSPTASRAGSLIGLSTIFKNAQAKATQQVIRVSPKLISFCKNTENPALCAETINPYFQGQFNPIVALETEIEATLNQSLKVSNIIAESLVHPSKEAVAALKICKSQYKNIVSTIKEALELLSQQNVVDAYYKFSSVLVHRSSCENAIAESPGVENPFAEESLIVYQLGGNCMAILDGIINSTLQF</sequence>
<dbReference type="InterPro" id="IPR051955">
    <property type="entry name" value="PME_Inhibitor"/>
</dbReference>
<dbReference type="SUPFAM" id="SSF101148">
    <property type="entry name" value="Plant invertase/pectin methylesterase inhibitor"/>
    <property type="match status" value="1"/>
</dbReference>
<dbReference type="EMBL" id="CAXHTB010000008">
    <property type="protein sequence ID" value="CAL0311152.1"/>
    <property type="molecule type" value="Genomic_DNA"/>
</dbReference>
<accession>A0AAV1WPZ1</accession>
<feature type="signal peptide" evidence="3">
    <location>
        <begin position="1"/>
        <end position="22"/>
    </location>
</feature>
<feature type="domain" description="Pectinesterase inhibitor" evidence="4">
    <location>
        <begin position="67"/>
        <end position="209"/>
    </location>
</feature>
<reference evidence="5 6" key="1">
    <citation type="submission" date="2024-03" db="EMBL/GenBank/DDBJ databases">
        <authorList>
            <person name="Martinez-Hernandez J."/>
        </authorList>
    </citation>
    <scope>NUCLEOTIDE SEQUENCE [LARGE SCALE GENOMIC DNA]</scope>
</reference>
<protein>
    <recommendedName>
        <fullName evidence="4">Pectinesterase inhibitor domain-containing protein</fullName>
    </recommendedName>
</protein>
<dbReference type="GO" id="GO:0004857">
    <property type="term" value="F:enzyme inhibitor activity"/>
    <property type="evidence" value="ECO:0007669"/>
    <property type="project" value="InterPro"/>
</dbReference>
<dbReference type="Pfam" id="PF04043">
    <property type="entry name" value="PMEI"/>
    <property type="match status" value="1"/>
</dbReference>
<evidence type="ECO:0000256" key="3">
    <source>
        <dbReference type="SAM" id="SignalP"/>
    </source>
</evidence>
<keyword evidence="6" id="KW-1185">Reference proteome</keyword>